<evidence type="ECO:0000256" key="5">
    <source>
        <dbReference type="ARBA" id="ARBA00022502"/>
    </source>
</evidence>
<evidence type="ECO:0000256" key="10">
    <source>
        <dbReference type="ARBA" id="ARBA00022989"/>
    </source>
</evidence>
<dbReference type="GO" id="GO:0004376">
    <property type="term" value="F:GPI mannosyltransferase activity"/>
    <property type="evidence" value="ECO:0007669"/>
    <property type="project" value="InterPro"/>
</dbReference>
<dbReference type="InParanoid" id="A0A165G0A3"/>
<dbReference type="OrthoDB" id="1741594at2759"/>
<keyword evidence="8 13" id="KW-0812">Transmembrane</keyword>
<dbReference type="InterPro" id="IPR007704">
    <property type="entry name" value="PIG-M"/>
</dbReference>
<evidence type="ECO:0000256" key="8">
    <source>
        <dbReference type="ARBA" id="ARBA00022692"/>
    </source>
</evidence>
<evidence type="ECO:0000256" key="1">
    <source>
        <dbReference type="ARBA" id="ARBA00004477"/>
    </source>
</evidence>
<keyword evidence="10 13" id="KW-1133">Transmembrane helix</keyword>
<protein>
    <recommendedName>
        <fullName evidence="4 13">GPI mannosyltransferase 1</fullName>
        <ecNumber evidence="13">2.4.1.-</ecNumber>
    </recommendedName>
    <alternativeName>
        <fullName evidence="13">GPI mannosyltransferase I</fullName>
    </alternativeName>
</protein>
<dbReference type="EC" id="2.4.1.-" evidence="13"/>
<dbReference type="PANTHER" id="PTHR12886:SF0">
    <property type="entry name" value="GPI MANNOSYLTRANSFERASE 1"/>
    <property type="match status" value="1"/>
</dbReference>
<evidence type="ECO:0000256" key="6">
    <source>
        <dbReference type="ARBA" id="ARBA00022676"/>
    </source>
</evidence>
<keyword evidence="6 13" id="KW-0328">Glycosyltransferase</keyword>
<evidence type="ECO:0000256" key="4">
    <source>
        <dbReference type="ARBA" id="ARBA00013797"/>
    </source>
</evidence>
<comment type="function">
    <text evidence="12 13">Mannosyltransferase involved in glycosylphosphatidylinositol-anchor biosynthesis. Transfers the first alpha-1,4-mannose to GlcN-acyl-PI during GPI precursor assembly. Required for cell wall integrity.</text>
</comment>
<accession>A0A165G0A3</accession>
<name>A0A165G0A3_9APHY</name>
<feature type="transmembrane region" description="Helical" evidence="13">
    <location>
        <begin position="344"/>
        <end position="363"/>
    </location>
</feature>
<dbReference type="PANTHER" id="PTHR12886">
    <property type="entry name" value="PIG-M MANNOSYLTRANSFERASE"/>
    <property type="match status" value="1"/>
</dbReference>
<dbReference type="GeneID" id="63823267"/>
<dbReference type="GO" id="GO:0005789">
    <property type="term" value="C:endoplasmic reticulum membrane"/>
    <property type="evidence" value="ECO:0007669"/>
    <property type="project" value="UniProtKB-SubCell"/>
</dbReference>
<reference evidence="14 15" key="1">
    <citation type="journal article" date="2016" name="Mol. Biol. Evol.">
        <title>Comparative Genomics of Early-Diverging Mushroom-Forming Fungi Provides Insights into the Origins of Lignocellulose Decay Capabilities.</title>
        <authorList>
            <person name="Nagy L.G."/>
            <person name="Riley R."/>
            <person name="Tritt A."/>
            <person name="Adam C."/>
            <person name="Daum C."/>
            <person name="Floudas D."/>
            <person name="Sun H."/>
            <person name="Yadav J.S."/>
            <person name="Pangilinan J."/>
            <person name="Larsson K.H."/>
            <person name="Matsuura K."/>
            <person name="Barry K."/>
            <person name="Labutti K."/>
            <person name="Kuo R."/>
            <person name="Ohm R.A."/>
            <person name="Bhattacharya S.S."/>
            <person name="Shirouzu T."/>
            <person name="Yoshinaga Y."/>
            <person name="Martin F.M."/>
            <person name="Grigoriev I.V."/>
            <person name="Hibbett D.S."/>
        </authorList>
    </citation>
    <scope>NUCLEOTIDE SEQUENCE [LARGE SCALE GENOMIC DNA]</scope>
    <source>
        <strain evidence="14 15">93-53</strain>
    </source>
</reference>
<evidence type="ECO:0000313" key="15">
    <source>
        <dbReference type="Proteomes" id="UP000076871"/>
    </source>
</evidence>
<keyword evidence="7 13" id="KW-0808">Transferase</keyword>
<dbReference type="GO" id="GO:0051751">
    <property type="term" value="F:alpha-1,4-mannosyltransferase activity"/>
    <property type="evidence" value="ECO:0007669"/>
    <property type="project" value="InterPro"/>
</dbReference>
<dbReference type="EMBL" id="KV427611">
    <property type="protein sequence ID" value="KZT09655.1"/>
    <property type="molecule type" value="Genomic_DNA"/>
</dbReference>
<evidence type="ECO:0000256" key="13">
    <source>
        <dbReference type="RuleBase" id="RU365064"/>
    </source>
</evidence>
<sequence length="469" mass="53480">MAFVSDSPRLTRLIPSFTNVVLVAILLRIVLILYSEWHDARSVVKYTDVDYRVFSDAAHFVLHPSTGNRAQGPLGRLLDIGDPYTRATYRYTPLLALLLIPNELLHPSFGKCLFAACDILAGLLLHRLLTSVILVPRQMKQCSPKPDQGISLTDGGLTERNGVIKEDKLSLERYATLLVSIHLLNPLVFTISTRGSSEAVLSLFVLSTLYCALRGRWNTCAILLGLSTHWKIYPFIYGVACLYVIGSEAGTGKGWNAYWRSIINLKTMKFCVLSLTTFLTLGAAVYAIWGYPFLYESYLYHLHRLDHRHNFSPYFYLIYLTYPSPSSSAGIADMTLWRKLLRSPLTSFVPQMILSLGTGLLFGRRKDDLAFAWFLQTVMFVVFNKVCTSQYFLWYILFLPLVVPRVRMSLRQAVLLLAVWAGTQALWLSEAYRLEFLGEDVFRGLWTRSLIYVVGHCWVLTELMKYYIR</sequence>
<evidence type="ECO:0000256" key="11">
    <source>
        <dbReference type="ARBA" id="ARBA00023136"/>
    </source>
</evidence>
<dbReference type="AlphaFoldDB" id="A0A165G0A3"/>
<dbReference type="Pfam" id="PF05007">
    <property type="entry name" value="Mannosyl_trans"/>
    <property type="match status" value="1"/>
</dbReference>
<dbReference type="UniPathway" id="UPA00196"/>
<feature type="transmembrane region" description="Helical" evidence="13">
    <location>
        <begin position="410"/>
        <end position="429"/>
    </location>
</feature>
<evidence type="ECO:0000256" key="3">
    <source>
        <dbReference type="ARBA" id="ARBA00011071"/>
    </source>
</evidence>
<feature type="transmembrane region" description="Helical" evidence="13">
    <location>
        <begin position="270"/>
        <end position="294"/>
    </location>
</feature>
<evidence type="ECO:0000256" key="12">
    <source>
        <dbReference type="ARBA" id="ARBA00025399"/>
    </source>
</evidence>
<dbReference type="FunCoup" id="A0A165G0A3">
    <property type="interactions" value="327"/>
</dbReference>
<proteinExistence type="inferred from homology"/>
<keyword evidence="5 13" id="KW-0337">GPI-anchor biosynthesis</keyword>
<comment type="similarity">
    <text evidence="3 13">Belongs to the PIGM family.</text>
</comment>
<dbReference type="RefSeq" id="XP_040767395.1">
    <property type="nucleotide sequence ID" value="XM_040906238.1"/>
</dbReference>
<dbReference type="GO" id="GO:0006506">
    <property type="term" value="P:GPI anchor biosynthetic process"/>
    <property type="evidence" value="ECO:0007669"/>
    <property type="project" value="UniProtKB-UniPathway"/>
</dbReference>
<evidence type="ECO:0000256" key="9">
    <source>
        <dbReference type="ARBA" id="ARBA00022824"/>
    </source>
</evidence>
<dbReference type="GO" id="GO:1990529">
    <property type="term" value="C:glycosylphosphatidylinositol-mannosyltransferase I complex"/>
    <property type="evidence" value="ECO:0007669"/>
    <property type="project" value="TreeGrafter"/>
</dbReference>
<evidence type="ECO:0000256" key="7">
    <source>
        <dbReference type="ARBA" id="ARBA00022679"/>
    </source>
</evidence>
<feature type="transmembrane region" description="Helical" evidence="13">
    <location>
        <begin position="449"/>
        <end position="468"/>
    </location>
</feature>
<comment type="subcellular location">
    <subcellularLocation>
        <location evidence="1 13">Endoplasmic reticulum membrane</location>
        <topology evidence="1 13">Multi-pass membrane protein</topology>
    </subcellularLocation>
</comment>
<gene>
    <name evidence="14" type="ORF">LAESUDRAFT_695375</name>
</gene>
<dbReference type="STRING" id="1314785.A0A165G0A3"/>
<evidence type="ECO:0000256" key="2">
    <source>
        <dbReference type="ARBA" id="ARBA00004687"/>
    </source>
</evidence>
<organism evidence="14 15">
    <name type="scientific">Laetiporus sulphureus 93-53</name>
    <dbReference type="NCBI Taxonomy" id="1314785"/>
    <lineage>
        <taxon>Eukaryota</taxon>
        <taxon>Fungi</taxon>
        <taxon>Dikarya</taxon>
        <taxon>Basidiomycota</taxon>
        <taxon>Agaricomycotina</taxon>
        <taxon>Agaricomycetes</taxon>
        <taxon>Polyporales</taxon>
        <taxon>Laetiporus</taxon>
    </lineage>
</organism>
<comment type="pathway">
    <text evidence="2 13">Glycolipid biosynthesis; glycosylphosphatidylinositol-anchor biosynthesis.</text>
</comment>
<feature type="transmembrane region" description="Helical" evidence="13">
    <location>
        <begin position="314"/>
        <end position="332"/>
    </location>
</feature>
<keyword evidence="15" id="KW-1185">Reference proteome</keyword>
<feature type="transmembrane region" description="Helical" evidence="13">
    <location>
        <begin position="12"/>
        <end position="34"/>
    </location>
</feature>
<dbReference type="Proteomes" id="UP000076871">
    <property type="component" value="Unassembled WGS sequence"/>
</dbReference>
<evidence type="ECO:0000313" key="14">
    <source>
        <dbReference type="EMBL" id="KZT09655.1"/>
    </source>
</evidence>
<feature type="transmembrane region" description="Helical" evidence="13">
    <location>
        <begin position="369"/>
        <end position="398"/>
    </location>
</feature>
<keyword evidence="11 13" id="KW-0472">Membrane</keyword>
<keyword evidence="9 13" id="KW-0256">Endoplasmic reticulum</keyword>